<sequence length="222" mass="24532">MRIADSRAAVLTQLWAEIESLRPENRILVALDGFDGAGKSHLSRELADHARRRSSRPVVRVSIDGFHRPKAERVAAGAGPEGFYSGSYRYDAFHACVVDGLRVHGSITPGVWDVDRDEAVNPAPIAVPPAGVVLVDGIFLQRPELAKVWDATVWVHAPFEVSVPRGNARFPGNHDPDPEAPSNRRYVGGQRLYLSAARPQERATWVWDNTILEQPTYRRNGG</sequence>
<organism evidence="1 2">
    <name type="scientific">Microbacterium maritypicum</name>
    <name type="common">Microbacterium liquefaciens</name>
    <dbReference type="NCBI Taxonomy" id="33918"/>
    <lineage>
        <taxon>Bacteria</taxon>
        <taxon>Bacillati</taxon>
        <taxon>Actinomycetota</taxon>
        <taxon>Actinomycetes</taxon>
        <taxon>Micrococcales</taxon>
        <taxon>Microbacteriaceae</taxon>
        <taxon>Microbacterium</taxon>
    </lineage>
</organism>
<accession>A0A4Y4BCT1</accession>
<dbReference type="EMBL" id="BJNQ01000033">
    <property type="protein sequence ID" value="GEC76990.1"/>
    <property type="molecule type" value="Genomic_DNA"/>
</dbReference>
<dbReference type="InterPro" id="IPR027417">
    <property type="entry name" value="P-loop_NTPase"/>
</dbReference>
<dbReference type="SUPFAM" id="SSF52540">
    <property type="entry name" value="P-loop containing nucleoside triphosphate hydrolases"/>
    <property type="match status" value="1"/>
</dbReference>
<proteinExistence type="predicted"/>
<evidence type="ECO:0008006" key="3">
    <source>
        <dbReference type="Google" id="ProtNLM"/>
    </source>
</evidence>
<dbReference type="RefSeq" id="WP_141388202.1">
    <property type="nucleotide sequence ID" value="NZ_BJNQ01000033.1"/>
</dbReference>
<dbReference type="Proteomes" id="UP000317410">
    <property type="component" value="Unassembled WGS sequence"/>
</dbReference>
<protein>
    <recommendedName>
        <fullName evidence="3">Uridine kinase</fullName>
    </recommendedName>
</protein>
<dbReference type="Gene3D" id="3.40.50.300">
    <property type="entry name" value="P-loop containing nucleotide triphosphate hydrolases"/>
    <property type="match status" value="1"/>
</dbReference>
<name>A0A4Y4BCT1_MICMQ</name>
<evidence type="ECO:0000313" key="1">
    <source>
        <dbReference type="EMBL" id="GEC76990.1"/>
    </source>
</evidence>
<comment type="caution">
    <text evidence="1">The sequence shown here is derived from an EMBL/GenBank/DDBJ whole genome shotgun (WGS) entry which is preliminary data.</text>
</comment>
<evidence type="ECO:0000313" key="2">
    <source>
        <dbReference type="Proteomes" id="UP000317410"/>
    </source>
</evidence>
<gene>
    <name evidence="1" type="ORF">MLI01_31350</name>
</gene>
<reference evidence="1 2" key="1">
    <citation type="submission" date="2019-06" db="EMBL/GenBank/DDBJ databases">
        <title>Whole genome shotgun sequence of Microbacterium liquefaciens NBRC 15037.</title>
        <authorList>
            <person name="Hosoyama A."/>
            <person name="Uohara A."/>
            <person name="Ohji S."/>
            <person name="Ichikawa N."/>
        </authorList>
    </citation>
    <scope>NUCLEOTIDE SEQUENCE [LARGE SCALE GENOMIC DNA]</scope>
    <source>
        <strain evidence="1 2">NBRC 15037</strain>
    </source>
</reference>
<dbReference type="AlphaFoldDB" id="A0A4Y4BCT1"/>